<protein>
    <submittedName>
        <fullName evidence="2">Atp-dependent rna helicase</fullName>
    </submittedName>
</protein>
<proteinExistence type="predicted"/>
<dbReference type="AlphaFoldDB" id="A0A7J6PZ45"/>
<dbReference type="Proteomes" id="UP000574390">
    <property type="component" value="Unassembled WGS sequence"/>
</dbReference>
<reference evidence="2 3" key="1">
    <citation type="submission" date="2020-04" db="EMBL/GenBank/DDBJ databases">
        <title>Perkinsus olseni comparative genomics.</title>
        <authorList>
            <person name="Bogema D.R."/>
        </authorList>
    </citation>
    <scope>NUCLEOTIDE SEQUENCE [LARGE SCALE GENOMIC DNA]</scope>
    <source>
        <strain evidence="2">ATCC PRA-205</strain>
    </source>
</reference>
<accession>A0A7J6PZ45</accession>
<evidence type="ECO:0000313" key="3">
    <source>
        <dbReference type="Proteomes" id="UP000574390"/>
    </source>
</evidence>
<keyword evidence="2" id="KW-0378">Hydrolase</keyword>
<feature type="region of interest" description="Disordered" evidence="1">
    <location>
        <begin position="102"/>
        <end position="133"/>
    </location>
</feature>
<organism evidence="2 3">
    <name type="scientific">Perkinsus olseni</name>
    <name type="common">Perkinsus atlanticus</name>
    <dbReference type="NCBI Taxonomy" id="32597"/>
    <lineage>
        <taxon>Eukaryota</taxon>
        <taxon>Sar</taxon>
        <taxon>Alveolata</taxon>
        <taxon>Perkinsozoa</taxon>
        <taxon>Perkinsea</taxon>
        <taxon>Perkinsida</taxon>
        <taxon>Perkinsidae</taxon>
        <taxon>Perkinsus</taxon>
    </lineage>
</organism>
<evidence type="ECO:0000313" key="2">
    <source>
        <dbReference type="EMBL" id="KAF4701504.1"/>
    </source>
</evidence>
<keyword evidence="2" id="KW-0347">Helicase</keyword>
<feature type="compositionally biased region" description="Basic and acidic residues" evidence="1">
    <location>
        <begin position="102"/>
        <end position="124"/>
    </location>
</feature>
<keyword evidence="2" id="KW-0067">ATP-binding</keyword>
<comment type="caution">
    <text evidence="2">The sequence shown here is derived from an EMBL/GenBank/DDBJ whole genome shotgun (WGS) entry which is preliminary data.</text>
</comment>
<feature type="region of interest" description="Disordered" evidence="1">
    <location>
        <begin position="30"/>
        <end position="49"/>
    </location>
</feature>
<sequence>DELEIDEEDAKKPAVFGLDAVGSVATSILRAEGAKPGGETKEEEDEEDPLDKYMQELTAKTGVTVGGGAAAAAAAAGLSVMDAAMQNNTINLDDIDELTKAEQGKAKEGDGDAEGEKVAVKEEGVVEDDEDEDDDAYYEAFRKAMKESQKESGNVKQIFAPV</sequence>
<name>A0A7J6PZ45_PEROL</name>
<dbReference type="GO" id="GO:0004386">
    <property type="term" value="F:helicase activity"/>
    <property type="evidence" value="ECO:0007669"/>
    <property type="project" value="UniProtKB-KW"/>
</dbReference>
<feature type="non-terminal residue" evidence="2">
    <location>
        <position position="162"/>
    </location>
</feature>
<evidence type="ECO:0000256" key="1">
    <source>
        <dbReference type="SAM" id="MobiDB-lite"/>
    </source>
</evidence>
<feature type="non-terminal residue" evidence="2">
    <location>
        <position position="1"/>
    </location>
</feature>
<gene>
    <name evidence="2" type="primary">DDX46_6</name>
    <name evidence="2" type="ORF">FOZ62_018560</name>
</gene>
<keyword evidence="2" id="KW-0547">Nucleotide-binding</keyword>
<dbReference type="EMBL" id="JABANM010033298">
    <property type="protein sequence ID" value="KAF4701504.1"/>
    <property type="molecule type" value="Genomic_DNA"/>
</dbReference>